<dbReference type="Pfam" id="PF07690">
    <property type="entry name" value="MFS_1"/>
    <property type="match status" value="1"/>
</dbReference>
<accession>A0ABR1H0X9</accession>
<dbReference type="Proteomes" id="UP001498476">
    <property type="component" value="Unassembled WGS sequence"/>
</dbReference>
<feature type="transmembrane region" description="Helical" evidence="7">
    <location>
        <begin position="180"/>
        <end position="202"/>
    </location>
</feature>
<sequence>MVAGVITVVNFIFMRETNAYTILKHKTERLQKETGNTKFRSAADTGRSAQELSRFAIVRPTKMLLFSPIVFLLSLYMAIVYGYLYLIFTAMPLLFQQQYGFTTGAVGLSYLGIGIGSIIGLAIAGATSDSLSRHLTKKNGGEPKPEYRLPVMVIASFTVPLGLFMYGWTAEKNTHSILPIIGTAFLGLGMLCAMMGTSVYLVDAYASYAASAMAASTVLRFLVGALLPLAGRKMYDKLGYGWGTSLLAFIAVAMIPVPIMFIKYGERIRQRNLFGVEF</sequence>
<gene>
    <name evidence="8" type="ORF">QQX98_006439</name>
</gene>
<evidence type="ECO:0000256" key="2">
    <source>
        <dbReference type="ARBA" id="ARBA00008335"/>
    </source>
</evidence>
<dbReference type="PANTHER" id="PTHR23502">
    <property type="entry name" value="MAJOR FACILITATOR SUPERFAMILY"/>
    <property type="match status" value="1"/>
</dbReference>
<keyword evidence="9" id="KW-1185">Reference proteome</keyword>
<feature type="transmembrane region" description="Helical" evidence="7">
    <location>
        <begin position="209"/>
        <end position="230"/>
    </location>
</feature>
<dbReference type="EMBL" id="JAZAVJ010000096">
    <property type="protein sequence ID" value="KAK7414755.1"/>
    <property type="molecule type" value="Genomic_DNA"/>
</dbReference>
<dbReference type="SUPFAM" id="SSF103473">
    <property type="entry name" value="MFS general substrate transporter"/>
    <property type="match status" value="1"/>
</dbReference>
<keyword evidence="6" id="KW-0325">Glycoprotein</keyword>
<evidence type="ECO:0008006" key="10">
    <source>
        <dbReference type="Google" id="ProtNLM"/>
    </source>
</evidence>
<evidence type="ECO:0000313" key="9">
    <source>
        <dbReference type="Proteomes" id="UP001498476"/>
    </source>
</evidence>
<comment type="caution">
    <text evidence="8">The sequence shown here is derived from an EMBL/GenBank/DDBJ whole genome shotgun (WGS) entry which is preliminary data.</text>
</comment>
<evidence type="ECO:0000256" key="7">
    <source>
        <dbReference type="SAM" id="Phobius"/>
    </source>
</evidence>
<comment type="similarity">
    <text evidence="2">Belongs to the major facilitator superfamily.</text>
</comment>
<feature type="transmembrane region" description="Helical" evidence="7">
    <location>
        <begin position="108"/>
        <end position="128"/>
    </location>
</feature>
<protein>
    <recommendedName>
        <fullName evidence="10">Major facilitator superfamily (MFS) profile domain-containing protein</fullName>
    </recommendedName>
</protein>
<evidence type="ECO:0000256" key="1">
    <source>
        <dbReference type="ARBA" id="ARBA00004141"/>
    </source>
</evidence>
<reference evidence="8 9" key="1">
    <citation type="journal article" date="2025" name="Microbiol. Resour. Announc.">
        <title>Draft genome sequences for Neonectria magnoliae and Neonectria punicea, canker pathogens of Liriodendron tulipifera and Acer saccharum in West Virginia.</title>
        <authorList>
            <person name="Petronek H.M."/>
            <person name="Kasson M.T."/>
            <person name="Metheny A.M."/>
            <person name="Stauder C.M."/>
            <person name="Lovett B."/>
            <person name="Lynch S.C."/>
            <person name="Garnas J.R."/>
            <person name="Kasson L.R."/>
            <person name="Stajich J.E."/>
        </authorList>
    </citation>
    <scope>NUCLEOTIDE SEQUENCE [LARGE SCALE GENOMIC DNA]</scope>
    <source>
        <strain evidence="8 9">NRRL 64653</strain>
    </source>
</reference>
<feature type="transmembrane region" description="Helical" evidence="7">
    <location>
        <begin position="63"/>
        <end position="88"/>
    </location>
</feature>
<evidence type="ECO:0000313" key="8">
    <source>
        <dbReference type="EMBL" id="KAK7414755.1"/>
    </source>
</evidence>
<evidence type="ECO:0000256" key="5">
    <source>
        <dbReference type="ARBA" id="ARBA00023136"/>
    </source>
</evidence>
<comment type="subcellular location">
    <subcellularLocation>
        <location evidence="1">Membrane</location>
        <topology evidence="1">Multi-pass membrane protein</topology>
    </subcellularLocation>
</comment>
<feature type="transmembrane region" description="Helical" evidence="7">
    <location>
        <begin position="242"/>
        <end position="262"/>
    </location>
</feature>
<dbReference type="Gene3D" id="1.20.1250.20">
    <property type="entry name" value="MFS general substrate transporter like domains"/>
    <property type="match status" value="1"/>
</dbReference>
<evidence type="ECO:0000256" key="6">
    <source>
        <dbReference type="ARBA" id="ARBA00023180"/>
    </source>
</evidence>
<keyword evidence="5 7" id="KW-0472">Membrane</keyword>
<evidence type="ECO:0000256" key="4">
    <source>
        <dbReference type="ARBA" id="ARBA00022989"/>
    </source>
</evidence>
<dbReference type="InterPro" id="IPR036259">
    <property type="entry name" value="MFS_trans_sf"/>
</dbReference>
<feature type="transmembrane region" description="Helical" evidence="7">
    <location>
        <begin position="149"/>
        <end position="168"/>
    </location>
</feature>
<proteinExistence type="inferred from homology"/>
<evidence type="ECO:0000256" key="3">
    <source>
        <dbReference type="ARBA" id="ARBA00022692"/>
    </source>
</evidence>
<name>A0ABR1H0X9_9HYPO</name>
<dbReference type="PANTHER" id="PTHR23502:SF68">
    <property type="entry name" value="MULTIDRUG TRANSPORTER, PUTATIVE (AFU_ORTHOLOGUE AFUA_3G01120)-RELATED"/>
    <property type="match status" value="1"/>
</dbReference>
<organism evidence="8 9">
    <name type="scientific">Neonectria punicea</name>
    <dbReference type="NCBI Taxonomy" id="979145"/>
    <lineage>
        <taxon>Eukaryota</taxon>
        <taxon>Fungi</taxon>
        <taxon>Dikarya</taxon>
        <taxon>Ascomycota</taxon>
        <taxon>Pezizomycotina</taxon>
        <taxon>Sordariomycetes</taxon>
        <taxon>Hypocreomycetidae</taxon>
        <taxon>Hypocreales</taxon>
        <taxon>Nectriaceae</taxon>
        <taxon>Neonectria</taxon>
    </lineage>
</organism>
<keyword evidence="3 7" id="KW-0812">Transmembrane</keyword>
<dbReference type="InterPro" id="IPR011701">
    <property type="entry name" value="MFS"/>
</dbReference>
<keyword evidence="4 7" id="KW-1133">Transmembrane helix</keyword>